<dbReference type="RefSeq" id="XP_064850571.1">
    <property type="nucleotide sequence ID" value="XM_064994499.1"/>
</dbReference>
<name>A0AAV5QG44_9ASCO</name>
<gene>
    <name evidence="1" type="ORF">DASC09_008960</name>
</gene>
<accession>A0AAV5QG44</accession>
<comment type="caution">
    <text evidence="1">The sequence shown here is derived from an EMBL/GenBank/DDBJ whole genome shotgun (WGS) entry which is preliminary data.</text>
</comment>
<sequence length="94" mass="11093">MDHTNDERRQKRRVNTGNYDTKAKVVAEKLKGKKDLEIIQWAESHLNFHIRHRMNIYRWKENLIILKLAEQYAGLVENADVPISLRAIIGDQIL</sequence>
<dbReference type="Proteomes" id="UP001360560">
    <property type="component" value="Unassembled WGS sequence"/>
</dbReference>
<dbReference type="EMBL" id="BTFZ01000002">
    <property type="protein sequence ID" value="GMM33571.1"/>
    <property type="molecule type" value="Genomic_DNA"/>
</dbReference>
<evidence type="ECO:0000313" key="2">
    <source>
        <dbReference type="Proteomes" id="UP001360560"/>
    </source>
</evidence>
<keyword evidence="2" id="KW-1185">Reference proteome</keyword>
<protein>
    <submittedName>
        <fullName evidence="1">Uncharacterized protein</fullName>
    </submittedName>
</protein>
<dbReference type="AlphaFoldDB" id="A0AAV5QG44"/>
<proteinExistence type="predicted"/>
<reference evidence="1 2" key="1">
    <citation type="journal article" date="2023" name="Elife">
        <title>Identification of key yeast species and microbe-microbe interactions impacting larval growth of Drosophila in the wild.</title>
        <authorList>
            <person name="Mure A."/>
            <person name="Sugiura Y."/>
            <person name="Maeda R."/>
            <person name="Honda K."/>
            <person name="Sakurai N."/>
            <person name="Takahashi Y."/>
            <person name="Watada M."/>
            <person name="Katoh T."/>
            <person name="Gotoh A."/>
            <person name="Gotoh Y."/>
            <person name="Taniguchi I."/>
            <person name="Nakamura K."/>
            <person name="Hayashi T."/>
            <person name="Katayama T."/>
            <person name="Uemura T."/>
            <person name="Hattori Y."/>
        </authorList>
    </citation>
    <scope>NUCLEOTIDE SEQUENCE [LARGE SCALE GENOMIC DNA]</scope>
    <source>
        <strain evidence="1 2">SC-9</strain>
    </source>
</reference>
<organism evidence="1 2">
    <name type="scientific">Saccharomycopsis crataegensis</name>
    <dbReference type="NCBI Taxonomy" id="43959"/>
    <lineage>
        <taxon>Eukaryota</taxon>
        <taxon>Fungi</taxon>
        <taxon>Dikarya</taxon>
        <taxon>Ascomycota</taxon>
        <taxon>Saccharomycotina</taxon>
        <taxon>Saccharomycetes</taxon>
        <taxon>Saccharomycopsidaceae</taxon>
        <taxon>Saccharomycopsis</taxon>
    </lineage>
</organism>
<dbReference type="GeneID" id="90071550"/>
<evidence type="ECO:0000313" key="1">
    <source>
        <dbReference type="EMBL" id="GMM33571.1"/>
    </source>
</evidence>